<organism evidence="2 3">
    <name type="scientific">Allosphingosinicella ginsenosidimutans</name>
    <dbReference type="NCBI Taxonomy" id="1176539"/>
    <lineage>
        <taxon>Bacteria</taxon>
        <taxon>Pseudomonadati</taxon>
        <taxon>Pseudomonadota</taxon>
        <taxon>Alphaproteobacteria</taxon>
        <taxon>Sphingomonadales</taxon>
        <taxon>Sphingomonadaceae</taxon>
        <taxon>Allosphingosinicella</taxon>
    </lineage>
</organism>
<evidence type="ECO:0000313" key="2">
    <source>
        <dbReference type="EMBL" id="TXC63955.1"/>
    </source>
</evidence>
<gene>
    <name evidence="2" type="ORF">FRZ32_09970</name>
</gene>
<dbReference type="SUPFAM" id="SSF53474">
    <property type="entry name" value="alpha/beta-Hydrolases"/>
    <property type="match status" value="1"/>
</dbReference>
<dbReference type="GO" id="GO:0016787">
    <property type="term" value="F:hydrolase activity"/>
    <property type="evidence" value="ECO:0007669"/>
    <property type="project" value="UniProtKB-KW"/>
</dbReference>
<accession>A0A5C6TVR5</accession>
<dbReference type="OrthoDB" id="9771666at2"/>
<reference evidence="2 3" key="1">
    <citation type="journal article" date="2015" name="J. Microbiol.">
        <title>Sphingosinicella ginsenosidimutans sp. nov., with ginsenoside converting activity.</title>
        <authorList>
            <person name="Kim J.K."/>
            <person name="Kang M.S."/>
            <person name="Park S.C."/>
            <person name="Kim K.M."/>
            <person name="Choi K."/>
            <person name="Yoon M.H."/>
            <person name="Im W.T."/>
        </authorList>
    </citation>
    <scope>NUCLEOTIDE SEQUENCE [LARGE SCALE GENOMIC DNA]</scope>
    <source>
        <strain evidence="2 3">BS-11</strain>
    </source>
</reference>
<name>A0A5C6TVR5_9SPHN</name>
<dbReference type="PANTHER" id="PTHR46623:SF6">
    <property type="entry name" value="ALPHA_BETA-HYDROLASES SUPERFAMILY PROTEIN"/>
    <property type="match status" value="1"/>
</dbReference>
<dbReference type="PANTHER" id="PTHR46623">
    <property type="entry name" value="CARBOXYMETHYLENEBUTENOLIDASE-RELATED"/>
    <property type="match status" value="1"/>
</dbReference>
<sequence>MTDNVQRAAIALYDRFTHEGGMDRRELIAGMTRIAGSAAAGAMLLSSIACSAAEPEVAPDDPRIRTGTSRWEAAPGRVYDLYDAAPVNAAPATPLVIVIHENRGLNDYIRDVARRVAVAGFVAIAPDLLSPAGGTPADEDRAREMIGALDMAAVTADGAAMIRALGANGGHRRRVGILGFCWGGGMVDRLAVAAGSDLAAGVAFYGPAPDPADAGRVQAPLLLHFAGLDSRVNERGAAWVAALRAAHKDVTQITYPGVDHAFHNDTSAARYNAEAATRAWTATIAFFRRHLGHG</sequence>
<dbReference type="InterPro" id="IPR029058">
    <property type="entry name" value="AB_hydrolase_fold"/>
</dbReference>
<dbReference type="PROSITE" id="PS51318">
    <property type="entry name" value="TAT"/>
    <property type="match status" value="1"/>
</dbReference>
<dbReference type="InterPro" id="IPR006311">
    <property type="entry name" value="TAT_signal"/>
</dbReference>
<dbReference type="InterPro" id="IPR051049">
    <property type="entry name" value="Dienelactone_hydrolase-like"/>
</dbReference>
<dbReference type="Proteomes" id="UP000321249">
    <property type="component" value="Unassembled WGS sequence"/>
</dbReference>
<evidence type="ECO:0000259" key="1">
    <source>
        <dbReference type="Pfam" id="PF01738"/>
    </source>
</evidence>
<dbReference type="AlphaFoldDB" id="A0A5C6TVR5"/>
<comment type="caution">
    <text evidence="2">The sequence shown here is derived from an EMBL/GenBank/DDBJ whole genome shotgun (WGS) entry which is preliminary data.</text>
</comment>
<dbReference type="EMBL" id="VOQQ01000001">
    <property type="protein sequence ID" value="TXC63955.1"/>
    <property type="molecule type" value="Genomic_DNA"/>
</dbReference>
<evidence type="ECO:0000313" key="3">
    <source>
        <dbReference type="Proteomes" id="UP000321249"/>
    </source>
</evidence>
<dbReference type="InterPro" id="IPR002925">
    <property type="entry name" value="Dienelactn_hydro"/>
</dbReference>
<dbReference type="RefSeq" id="WP_147043361.1">
    <property type="nucleotide sequence ID" value="NZ_BAABIR010000001.1"/>
</dbReference>
<protein>
    <submittedName>
        <fullName evidence="2">Dienelactone hydrolase family protein</fullName>
    </submittedName>
</protein>
<proteinExistence type="predicted"/>
<keyword evidence="3" id="KW-1185">Reference proteome</keyword>
<dbReference type="Pfam" id="PF01738">
    <property type="entry name" value="DLH"/>
    <property type="match status" value="1"/>
</dbReference>
<keyword evidence="2" id="KW-0378">Hydrolase</keyword>
<dbReference type="Gene3D" id="3.40.50.1820">
    <property type="entry name" value="alpha/beta hydrolase"/>
    <property type="match status" value="1"/>
</dbReference>
<feature type="domain" description="Dienelactone hydrolase" evidence="1">
    <location>
        <begin position="84"/>
        <end position="290"/>
    </location>
</feature>